<evidence type="ECO:0000256" key="6">
    <source>
        <dbReference type="SAM" id="MobiDB-lite"/>
    </source>
</evidence>
<dbReference type="InterPro" id="IPR002483">
    <property type="entry name" value="PWI_dom"/>
</dbReference>
<dbReference type="RefSeq" id="XP_018709449.1">
    <property type="nucleotide sequence ID" value="XM_018854461.1"/>
</dbReference>
<comment type="caution">
    <text evidence="8">The sequence shown here is derived from an EMBL/GenBank/DDBJ whole genome shotgun (WGS) entry which is preliminary data.</text>
</comment>
<evidence type="ECO:0000256" key="4">
    <source>
        <dbReference type="ARBA" id="ARBA00022728"/>
    </source>
</evidence>
<protein>
    <recommendedName>
        <fullName evidence="2">U1 small nuclear ribonucleoprotein component SNU71</fullName>
    </recommendedName>
</protein>
<name>A0A1A0H1Z6_9ASCO</name>
<gene>
    <name evidence="8" type="ORF">METBIDRAFT_13958</name>
</gene>
<dbReference type="PROSITE" id="PS51025">
    <property type="entry name" value="PWI"/>
    <property type="match status" value="1"/>
</dbReference>
<dbReference type="PANTHER" id="PTHR23148:SF0">
    <property type="entry name" value="SERINE_ARGININE REPETITIVE MATRIX PROTEIN 1"/>
    <property type="match status" value="1"/>
</dbReference>
<dbReference type="STRING" id="869754.A0A1A0H1Z6"/>
<reference evidence="8 9" key="1">
    <citation type="submission" date="2016-05" db="EMBL/GenBank/DDBJ databases">
        <title>Comparative genomics of biotechnologically important yeasts.</title>
        <authorList>
            <consortium name="DOE Joint Genome Institute"/>
            <person name="Riley R."/>
            <person name="Haridas S."/>
            <person name="Wolfe K.H."/>
            <person name="Lopes M.R."/>
            <person name="Hittinger C.T."/>
            <person name="Goker M."/>
            <person name="Salamov A."/>
            <person name="Wisecaver J."/>
            <person name="Long T.M."/>
            <person name="Aerts A.L."/>
            <person name="Barry K."/>
            <person name="Choi C."/>
            <person name="Clum A."/>
            <person name="Coughlan A.Y."/>
            <person name="Deshpande S."/>
            <person name="Douglass A.P."/>
            <person name="Hanson S.J."/>
            <person name="Klenk H.-P."/>
            <person name="LaButti K."/>
            <person name="Lapidus A."/>
            <person name="Lindquist E."/>
            <person name="Lipzen A."/>
            <person name="Meier-kolthoff J.P."/>
            <person name="Ohm R.A."/>
            <person name="Otillar R.P."/>
            <person name="Pangilinan J."/>
            <person name="Peng Y."/>
            <person name="Rokas A."/>
            <person name="Rosa C.A."/>
            <person name="Scheuner C."/>
            <person name="Sibirny A.A."/>
            <person name="Slot J.C."/>
            <person name="Stielow J.B."/>
            <person name="Sun H."/>
            <person name="Kurtzman C.P."/>
            <person name="Blackwell M."/>
            <person name="Grigoriev I.V."/>
            <person name="Jeffries T.W."/>
        </authorList>
    </citation>
    <scope>NUCLEOTIDE SEQUENCE [LARGE SCALE GENOMIC DNA]</scope>
    <source>
        <strain evidence="8 9">NRRL YB-4993</strain>
    </source>
</reference>
<proteinExistence type="inferred from homology"/>
<dbReference type="Gene3D" id="1.20.1390.10">
    <property type="entry name" value="PWI domain"/>
    <property type="match status" value="1"/>
</dbReference>
<feature type="compositionally biased region" description="Basic and acidic residues" evidence="6">
    <location>
        <begin position="180"/>
        <end position="191"/>
    </location>
</feature>
<evidence type="ECO:0000313" key="8">
    <source>
        <dbReference type="EMBL" id="OBA18054.1"/>
    </source>
</evidence>
<dbReference type="InterPro" id="IPR036483">
    <property type="entry name" value="PWI_dom_sf"/>
</dbReference>
<feature type="compositionally biased region" description="Basic and acidic residues" evidence="6">
    <location>
        <begin position="160"/>
        <end position="170"/>
    </location>
</feature>
<evidence type="ECO:0000256" key="3">
    <source>
        <dbReference type="ARBA" id="ARBA00022664"/>
    </source>
</evidence>
<evidence type="ECO:0000256" key="2">
    <source>
        <dbReference type="ARBA" id="ARBA00014280"/>
    </source>
</evidence>
<evidence type="ECO:0000256" key="1">
    <source>
        <dbReference type="ARBA" id="ARBA00005544"/>
    </source>
</evidence>
<dbReference type="GO" id="GO:0003723">
    <property type="term" value="F:RNA binding"/>
    <property type="evidence" value="ECO:0007669"/>
    <property type="project" value="TreeGrafter"/>
</dbReference>
<dbReference type="EMBL" id="LXTC01000009">
    <property type="protein sequence ID" value="OBA18054.1"/>
    <property type="molecule type" value="Genomic_DNA"/>
</dbReference>
<comment type="function">
    <text evidence="5">Component of the U1 snRNP particle, which recognizes and binds the 5'-splice site of pre-mRNA. Together with other non-snRNP factors, U1 snRNP forms the spliceosomal commitment complex, that targets pre-mRNA to the splicing pathway.</text>
</comment>
<keyword evidence="9" id="KW-1185">Reference proteome</keyword>
<dbReference type="GO" id="GO:0048024">
    <property type="term" value="P:regulation of mRNA splicing, via spliceosome"/>
    <property type="evidence" value="ECO:0007669"/>
    <property type="project" value="TreeGrafter"/>
</dbReference>
<evidence type="ECO:0000259" key="7">
    <source>
        <dbReference type="PROSITE" id="PS51025"/>
    </source>
</evidence>
<accession>A0A1A0H1Z6</accession>
<dbReference type="Proteomes" id="UP000092555">
    <property type="component" value="Unassembled WGS sequence"/>
</dbReference>
<dbReference type="Pfam" id="PF01480">
    <property type="entry name" value="PWI"/>
    <property type="match status" value="1"/>
</dbReference>
<keyword evidence="4" id="KW-0747">Spliceosome</keyword>
<feature type="domain" description="PWI" evidence="7">
    <location>
        <begin position="30"/>
        <end position="124"/>
    </location>
</feature>
<keyword evidence="3" id="KW-0507">mRNA processing</keyword>
<dbReference type="GO" id="GO:0006397">
    <property type="term" value="P:mRNA processing"/>
    <property type="evidence" value="ECO:0007669"/>
    <property type="project" value="UniProtKB-KW"/>
</dbReference>
<dbReference type="OrthoDB" id="163257at2759"/>
<comment type="similarity">
    <text evidence="1">Belongs to the SNU71 family.</text>
</comment>
<dbReference type="SUPFAM" id="SSF101233">
    <property type="entry name" value="PWI domain"/>
    <property type="match status" value="1"/>
</dbReference>
<dbReference type="GeneID" id="30027437"/>
<keyword evidence="4" id="KW-0508">mRNA splicing</keyword>
<feature type="region of interest" description="Disordered" evidence="6">
    <location>
        <begin position="155"/>
        <end position="191"/>
    </location>
</feature>
<evidence type="ECO:0000313" key="9">
    <source>
        <dbReference type="Proteomes" id="UP000092555"/>
    </source>
</evidence>
<organism evidence="8 9">
    <name type="scientific">Metschnikowia bicuspidata var. bicuspidata NRRL YB-4993</name>
    <dbReference type="NCBI Taxonomy" id="869754"/>
    <lineage>
        <taxon>Eukaryota</taxon>
        <taxon>Fungi</taxon>
        <taxon>Dikarya</taxon>
        <taxon>Ascomycota</taxon>
        <taxon>Saccharomycotina</taxon>
        <taxon>Pichiomycetes</taxon>
        <taxon>Metschnikowiaceae</taxon>
        <taxon>Metschnikowia</taxon>
    </lineage>
</organism>
<evidence type="ECO:0000256" key="5">
    <source>
        <dbReference type="ARBA" id="ARBA00025004"/>
    </source>
</evidence>
<sequence length="191" mass="22210">MVPNLNRKEAEVAEAEKIKRKQRKAEERCFNVLVDVSKVSMSVIKQWMVKYLEEHLPDDDVAVEFIYELLVGAENNEPEIRVIREQMNDFLGKDTSRAFCLELWQLLLSAQESPDGVPQQLVDDRTAQIEKDEKARREANLILELLRPKLSLSKTRTRVSFKEPESERKSALPSKANRVNKPDRKTNYNRS</sequence>
<dbReference type="InterPro" id="IPR052225">
    <property type="entry name" value="Ser/Arg_repetitive_matrix"/>
</dbReference>
<dbReference type="GO" id="GO:0005681">
    <property type="term" value="C:spliceosomal complex"/>
    <property type="evidence" value="ECO:0007669"/>
    <property type="project" value="UniProtKB-KW"/>
</dbReference>
<dbReference type="PANTHER" id="PTHR23148">
    <property type="entry name" value="SERINE/ARGININE REGULATED NUCLEAR MATRIX PROTEIN"/>
    <property type="match status" value="1"/>
</dbReference>
<dbReference type="AlphaFoldDB" id="A0A1A0H1Z6"/>